<name>A0A0J1KNL5_BACAN</name>
<organism evidence="4 5">
    <name type="scientific">Bacillus anthracis</name>
    <name type="common">anthrax bacterium</name>
    <dbReference type="NCBI Taxonomy" id="1392"/>
    <lineage>
        <taxon>Bacteria</taxon>
        <taxon>Bacillati</taxon>
        <taxon>Bacillota</taxon>
        <taxon>Bacilli</taxon>
        <taxon>Bacillales</taxon>
        <taxon>Bacillaceae</taxon>
        <taxon>Bacillus</taxon>
        <taxon>Bacillus cereus group</taxon>
    </lineage>
</organism>
<sequence>MIELIDINKIYGQKNLFHNINLTINEGEFVVINGMSGSGKSTLLNIIGHLDQADKGSVKINGNFYNKKKEIQELRKHFFGYIFQNYALLDNESVENNLNLIFKSKIENKTEQIKQVLNMVGLDNTMLKLKVNQLSGGEQQRVAIARVLLKPFKVILADEPTGNLDDKNKVIIFQLLKSIQQNGKTVICVSHDPDIITYATRIITLENNNINITCKENFNELIKVSD</sequence>
<dbReference type="Gene3D" id="3.40.50.300">
    <property type="entry name" value="P-loop containing nucleotide triphosphate hydrolases"/>
    <property type="match status" value="1"/>
</dbReference>
<dbReference type="PANTHER" id="PTHR42798:SF2">
    <property type="entry name" value="ABC TRANSPORTER ATP-BINDING PROTEIN MG467-RELATED"/>
    <property type="match status" value="1"/>
</dbReference>
<proteinExistence type="predicted"/>
<accession>A0A0J1KNL5</accession>
<dbReference type="InterPro" id="IPR003439">
    <property type="entry name" value="ABC_transporter-like_ATP-bd"/>
</dbReference>
<dbReference type="SMART" id="SM00382">
    <property type="entry name" value="AAA"/>
    <property type="match status" value="1"/>
</dbReference>
<comment type="caution">
    <text evidence="4">The sequence shown here is derived from an EMBL/GenBank/DDBJ whole genome shotgun (WGS) entry which is preliminary data.</text>
</comment>
<dbReference type="EMBL" id="LDPG01000007">
    <property type="protein sequence ID" value="KLV18275.1"/>
    <property type="molecule type" value="Genomic_DNA"/>
</dbReference>
<dbReference type="PROSITE" id="PS00211">
    <property type="entry name" value="ABC_TRANSPORTER_1"/>
    <property type="match status" value="1"/>
</dbReference>
<dbReference type="PATRIC" id="fig|1392.242.peg.5598"/>
<dbReference type="InterPro" id="IPR017871">
    <property type="entry name" value="ABC_transporter-like_CS"/>
</dbReference>
<evidence type="ECO:0000259" key="3">
    <source>
        <dbReference type="PROSITE" id="PS50893"/>
    </source>
</evidence>
<feature type="domain" description="ABC transporter" evidence="3">
    <location>
        <begin position="2"/>
        <end position="224"/>
    </location>
</feature>
<gene>
    <name evidence="4" type="ORF">ABW01_12890</name>
</gene>
<keyword evidence="2 4" id="KW-0067">ATP-binding</keyword>
<dbReference type="AlphaFoldDB" id="A0A0J1KNL5"/>
<dbReference type="Pfam" id="PF00005">
    <property type="entry name" value="ABC_tran"/>
    <property type="match status" value="1"/>
</dbReference>
<evidence type="ECO:0000313" key="5">
    <source>
        <dbReference type="Proteomes" id="UP000035904"/>
    </source>
</evidence>
<keyword evidence="1" id="KW-0547">Nucleotide-binding</keyword>
<dbReference type="GO" id="GO:0005524">
    <property type="term" value="F:ATP binding"/>
    <property type="evidence" value="ECO:0007669"/>
    <property type="project" value="UniProtKB-KW"/>
</dbReference>
<dbReference type="PANTHER" id="PTHR42798">
    <property type="entry name" value="LIPOPROTEIN-RELEASING SYSTEM ATP-BINDING PROTEIN LOLD"/>
    <property type="match status" value="1"/>
</dbReference>
<reference evidence="4 5" key="1">
    <citation type="submission" date="2015-05" db="EMBL/GenBank/DDBJ databases">
        <title>Whole genome sequence and identification of bacterial endophytes from Costus igneus.</title>
        <authorList>
            <person name="Lee Y.P."/>
            <person name="Gan H.M."/>
            <person name="Eng W."/>
            <person name="Wheatley M.S."/>
            <person name="Caraballo A."/>
            <person name="Polter S."/>
            <person name="Savka M.A."/>
            <person name="Hudson A.O."/>
        </authorList>
    </citation>
    <scope>NUCLEOTIDE SEQUENCE [LARGE SCALE GENOMIC DNA]</scope>
    <source>
        <strain evidence="4 5">RIT375</strain>
    </source>
</reference>
<dbReference type="InterPro" id="IPR003593">
    <property type="entry name" value="AAA+_ATPase"/>
</dbReference>
<dbReference type="Proteomes" id="UP000035904">
    <property type="component" value="Unassembled WGS sequence"/>
</dbReference>
<protein>
    <submittedName>
        <fullName evidence="4">ABC transporter ATP-binding protein</fullName>
    </submittedName>
</protein>
<dbReference type="InterPro" id="IPR027417">
    <property type="entry name" value="P-loop_NTPase"/>
</dbReference>
<dbReference type="SUPFAM" id="SSF52540">
    <property type="entry name" value="P-loop containing nucleoside triphosphate hydrolases"/>
    <property type="match status" value="1"/>
</dbReference>
<dbReference type="GO" id="GO:0016887">
    <property type="term" value="F:ATP hydrolysis activity"/>
    <property type="evidence" value="ECO:0007669"/>
    <property type="project" value="InterPro"/>
</dbReference>
<evidence type="ECO:0000256" key="2">
    <source>
        <dbReference type="ARBA" id="ARBA00022840"/>
    </source>
</evidence>
<evidence type="ECO:0000256" key="1">
    <source>
        <dbReference type="ARBA" id="ARBA00022741"/>
    </source>
</evidence>
<dbReference type="PROSITE" id="PS50893">
    <property type="entry name" value="ABC_TRANSPORTER_2"/>
    <property type="match status" value="1"/>
</dbReference>
<dbReference type="RefSeq" id="WP_047956617.1">
    <property type="nucleotide sequence ID" value="NZ_LDPG01000007.1"/>
</dbReference>
<evidence type="ECO:0000313" key="4">
    <source>
        <dbReference type="EMBL" id="KLV18275.1"/>
    </source>
</evidence>